<evidence type="ECO:0000256" key="7">
    <source>
        <dbReference type="ARBA" id="ARBA00023136"/>
    </source>
</evidence>
<dbReference type="InterPro" id="IPR006507">
    <property type="entry name" value="UPF0283"/>
</dbReference>
<accession>A0A7W6UUN1</accession>
<evidence type="ECO:0000313" key="10">
    <source>
        <dbReference type="EMBL" id="MBB4347633.1"/>
    </source>
</evidence>
<dbReference type="PANTHER" id="PTHR39342:SF1">
    <property type="entry name" value="UPF0283 MEMBRANE PROTEIN YCJF"/>
    <property type="match status" value="1"/>
</dbReference>
<dbReference type="HAMAP" id="MF_01085">
    <property type="entry name" value="UPF0283"/>
    <property type="match status" value="1"/>
</dbReference>
<evidence type="ECO:0000256" key="6">
    <source>
        <dbReference type="ARBA" id="ARBA00022989"/>
    </source>
</evidence>
<dbReference type="EMBL" id="JACIGW010000001">
    <property type="protein sequence ID" value="MBB4347633.1"/>
    <property type="molecule type" value="Genomic_DNA"/>
</dbReference>
<evidence type="ECO:0000256" key="5">
    <source>
        <dbReference type="ARBA" id="ARBA00022692"/>
    </source>
</evidence>
<organism evidence="12 15">
    <name type="scientific">Aliirhizobium cellulosilyticum</name>
    <dbReference type="NCBI Taxonomy" id="393664"/>
    <lineage>
        <taxon>Bacteria</taxon>
        <taxon>Pseudomonadati</taxon>
        <taxon>Pseudomonadota</taxon>
        <taxon>Alphaproteobacteria</taxon>
        <taxon>Hyphomicrobiales</taxon>
        <taxon>Rhizobiaceae</taxon>
        <taxon>Aliirhizobium</taxon>
    </lineage>
</organism>
<keyword evidence="6 8" id="KW-1133">Transmembrane helix</keyword>
<feature type="region of interest" description="Disordered" evidence="9">
    <location>
        <begin position="1"/>
        <end position="51"/>
    </location>
</feature>
<proteinExistence type="inferred from homology"/>
<sequence>MRPPYTNDPSRRRPAAFQVEDDASRETETPSSVRRPKSFNQPVTVVPDEDDPFSGADLDAASLPVAEPRPRRGFSFVGLATAALGTFLSLAFGLWADQIVRDLFARADWLGYAAITALALTLFGLLVVVGREIMGIARLAAVQSLKTEAEEAAASVPAHPARKVVERLTSLLSHRAETAKGRSVLEGTKDDIIDGPHLLDLAERELLTPLDRKARGLILNSSKRVAVVTAISPRAIVDLAYVLFEVTRLVRAMAELYGARPGKFGLLRLIRDVIAHLAVTGSIAVGDGLAQQVLGHGLASRLSRRLGEGVINGLLTARIGIAAMDLCRPLPFRALPRPGIGDFMSDIVAAGRTDEKD</sequence>
<name>A0A7W6UUN1_9HYPH</name>
<evidence type="ECO:0000313" key="14">
    <source>
        <dbReference type="Proteomes" id="UP000524535"/>
    </source>
</evidence>
<evidence type="ECO:0000313" key="13">
    <source>
        <dbReference type="Proteomes" id="UP000520770"/>
    </source>
</evidence>
<evidence type="ECO:0000256" key="3">
    <source>
        <dbReference type="ARBA" id="ARBA00022475"/>
    </source>
</evidence>
<keyword evidence="3 8" id="KW-1003">Cell membrane</keyword>
<evidence type="ECO:0000313" key="15">
    <source>
        <dbReference type="Proteomes" id="UP000576087"/>
    </source>
</evidence>
<dbReference type="Proteomes" id="UP000520770">
    <property type="component" value="Unassembled WGS sequence"/>
</dbReference>
<dbReference type="InterPro" id="IPR021147">
    <property type="entry name" value="DUF697"/>
</dbReference>
<dbReference type="Pfam" id="PF05128">
    <property type="entry name" value="DUF697"/>
    <property type="match status" value="1"/>
</dbReference>
<feature type="transmembrane region" description="Helical" evidence="8">
    <location>
        <begin position="109"/>
        <end position="129"/>
    </location>
</feature>
<keyword evidence="7 8" id="KW-0472">Membrane</keyword>
<protein>
    <recommendedName>
        <fullName evidence="8">UPF0283 membrane protein GGE31_000443</fullName>
    </recommendedName>
</protein>
<evidence type="ECO:0000256" key="8">
    <source>
        <dbReference type="HAMAP-Rule" id="MF_01085"/>
    </source>
</evidence>
<dbReference type="RefSeq" id="WP_183821660.1">
    <property type="nucleotide sequence ID" value="NZ_JACIGW010000001.1"/>
</dbReference>
<comment type="similarity">
    <text evidence="2 8">Belongs to the UPF0283 family.</text>
</comment>
<dbReference type="Proteomes" id="UP000524535">
    <property type="component" value="Unassembled WGS sequence"/>
</dbReference>
<evidence type="ECO:0000256" key="4">
    <source>
        <dbReference type="ARBA" id="ARBA00022519"/>
    </source>
</evidence>
<dbReference type="GO" id="GO:0005886">
    <property type="term" value="C:plasma membrane"/>
    <property type="evidence" value="ECO:0007669"/>
    <property type="project" value="UniProtKB-SubCell"/>
</dbReference>
<feature type="transmembrane region" description="Helical" evidence="8">
    <location>
        <begin position="76"/>
        <end position="97"/>
    </location>
</feature>
<evidence type="ECO:0000256" key="1">
    <source>
        <dbReference type="ARBA" id="ARBA00004429"/>
    </source>
</evidence>
<evidence type="ECO:0000256" key="9">
    <source>
        <dbReference type="SAM" id="MobiDB-lite"/>
    </source>
</evidence>
<comment type="subcellular location">
    <subcellularLocation>
        <location evidence="1">Cell inner membrane</location>
        <topology evidence="1">Multi-pass membrane protein</topology>
    </subcellularLocation>
    <subcellularLocation>
        <location evidence="8">Cell membrane</location>
        <topology evidence="8">Multi-pass membrane protein</topology>
    </subcellularLocation>
</comment>
<evidence type="ECO:0000256" key="2">
    <source>
        <dbReference type="ARBA" id="ARBA00008255"/>
    </source>
</evidence>
<gene>
    <name evidence="11" type="ORF">GGE31_000443</name>
    <name evidence="10" type="ORF">GGE33_001341</name>
    <name evidence="12" type="ORF">GGE35_000441</name>
</gene>
<dbReference type="EMBL" id="JACIGY010000001">
    <property type="protein sequence ID" value="MBB4409972.1"/>
    <property type="molecule type" value="Genomic_DNA"/>
</dbReference>
<keyword evidence="5 8" id="KW-0812">Transmembrane</keyword>
<evidence type="ECO:0000313" key="12">
    <source>
        <dbReference type="EMBL" id="MBB4444659.1"/>
    </source>
</evidence>
<dbReference type="Proteomes" id="UP000576087">
    <property type="component" value="Unassembled WGS sequence"/>
</dbReference>
<evidence type="ECO:0000313" key="11">
    <source>
        <dbReference type="EMBL" id="MBB4409972.1"/>
    </source>
</evidence>
<comment type="caution">
    <text evidence="12">The sequence shown here is derived from an EMBL/GenBank/DDBJ whole genome shotgun (WGS) entry which is preliminary data.</text>
</comment>
<dbReference type="PANTHER" id="PTHR39342">
    <property type="entry name" value="UPF0283 MEMBRANE PROTEIN YCJF"/>
    <property type="match status" value="1"/>
</dbReference>
<reference evidence="13 14" key="1">
    <citation type="submission" date="2020-08" db="EMBL/GenBank/DDBJ databases">
        <title>Genomic Encyclopedia of Type Strains, Phase IV (KMG-V): Genome sequencing to study the core and pangenomes of soil and plant-associated prokaryotes.</title>
        <authorList>
            <person name="Whitman W."/>
        </authorList>
    </citation>
    <scope>NUCLEOTIDE SEQUENCE [LARGE SCALE GENOMIC DNA]</scope>
    <source>
        <strain evidence="11 14">SEMIA 444</strain>
        <strain evidence="10 13">SEMIA 448</strain>
        <strain evidence="12 15">SEMIA 452</strain>
    </source>
</reference>
<keyword evidence="14" id="KW-1185">Reference proteome</keyword>
<dbReference type="EMBL" id="JACIHM010000001">
    <property type="protein sequence ID" value="MBB4444659.1"/>
    <property type="molecule type" value="Genomic_DNA"/>
</dbReference>
<dbReference type="NCBIfam" id="TIGR01620">
    <property type="entry name" value="hyp_HI0043"/>
    <property type="match status" value="1"/>
</dbReference>
<dbReference type="AlphaFoldDB" id="A0A7W6UUN1"/>
<keyword evidence="4" id="KW-0997">Cell inner membrane</keyword>